<evidence type="ECO:0000313" key="2">
    <source>
        <dbReference type="EMBL" id="CAF0898828.1"/>
    </source>
</evidence>
<evidence type="ECO:0000313" key="3">
    <source>
        <dbReference type="EMBL" id="CAF1663515.1"/>
    </source>
</evidence>
<evidence type="ECO:0000259" key="1">
    <source>
        <dbReference type="Pfam" id="PF13649"/>
    </source>
</evidence>
<proteinExistence type="predicted"/>
<dbReference type="Proteomes" id="UP000663852">
    <property type="component" value="Unassembled WGS sequence"/>
</dbReference>
<name>A0A816FMX5_ADIRI</name>
<reference evidence="3" key="1">
    <citation type="submission" date="2021-02" db="EMBL/GenBank/DDBJ databases">
        <authorList>
            <person name="Nowell W R."/>
        </authorList>
    </citation>
    <scope>NUCLEOTIDE SEQUENCE</scope>
</reference>
<dbReference type="Gene3D" id="3.40.50.150">
    <property type="entry name" value="Vaccinia Virus protein VP39"/>
    <property type="match status" value="1"/>
</dbReference>
<keyword evidence="4" id="KW-1185">Reference proteome</keyword>
<dbReference type="Pfam" id="PF13649">
    <property type="entry name" value="Methyltransf_25"/>
    <property type="match status" value="1"/>
</dbReference>
<sequence length="291" mass="34250">MTDHERQRTIDSWHTRADAYEILIGKYPIFTNMAMEMIKFVERHRKMNDEDIRIMDLAAGTGLISKLLIDHLHLSPSALYLIEPAEQMCTHARQKIRTPHVYQIAAEDCLQLSNIPRNAFDFILCNASMHLMSEDTIYPVISKLLKPKTGYFLYTLWYHAFDETDDYEKDEEFEKCFNDVLTSLNYPKYFSTRNSKLAKSKRSRKYLEETAGKNGLKLESCTIRTYRTAMSFDLDFTLMMPNWLHEHLNTFDWTQKQKNASIKEQIVNQVRELIQNKFNDIPIVEIIVSKV</sequence>
<dbReference type="EMBL" id="CAJNOR010011755">
    <property type="protein sequence ID" value="CAF1663515.1"/>
    <property type="molecule type" value="Genomic_DNA"/>
</dbReference>
<accession>A0A816FMX5</accession>
<organism evidence="3 4">
    <name type="scientific">Adineta ricciae</name>
    <name type="common">Rotifer</name>
    <dbReference type="NCBI Taxonomy" id="249248"/>
    <lineage>
        <taxon>Eukaryota</taxon>
        <taxon>Metazoa</taxon>
        <taxon>Spiralia</taxon>
        <taxon>Gnathifera</taxon>
        <taxon>Rotifera</taxon>
        <taxon>Eurotatoria</taxon>
        <taxon>Bdelloidea</taxon>
        <taxon>Adinetida</taxon>
        <taxon>Adinetidae</taxon>
        <taxon>Adineta</taxon>
    </lineage>
</organism>
<dbReference type="AlphaFoldDB" id="A0A816FMX5"/>
<feature type="domain" description="Methyltransferase" evidence="1">
    <location>
        <begin position="54"/>
        <end position="147"/>
    </location>
</feature>
<dbReference type="CDD" id="cd02440">
    <property type="entry name" value="AdoMet_MTases"/>
    <property type="match status" value="1"/>
</dbReference>
<dbReference type="InterPro" id="IPR041698">
    <property type="entry name" value="Methyltransf_25"/>
</dbReference>
<comment type="caution">
    <text evidence="3">The sequence shown here is derived from an EMBL/GenBank/DDBJ whole genome shotgun (WGS) entry which is preliminary data.</text>
</comment>
<dbReference type="SUPFAM" id="SSF53335">
    <property type="entry name" value="S-adenosyl-L-methionine-dependent methyltransferases"/>
    <property type="match status" value="1"/>
</dbReference>
<dbReference type="Proteomes" id="UP000663828">
    <property type="component" value="Unassembled WGS sequence"/>
</dbReference>
<evidence type="ECO:0000313" key="4">
    <source>
        <dbReference type="Proteomes" id="UP000663828"/>
    </source>
</evidence>
<gene>
    <name evidence="2" type="ORF">EDS130_LOCUS9678</name>
    <name evidence="3" type="ORF">XAT740_LOCUS57338</name>
</gene>
<dbReference type="EMBL" id="CAJNOJ010000032">
    <property type="protein sequence ID" value="CAF0898828.1"/>
    <property type="molecule type" value="Genomic_DNA"/>
</dbReference>
<dbReference type="InterPro" id="IPR029063">
    <property type="entry name" value="SAM-dependent_MTases_sf"/>
</dbReference>
<dbReference type="OrthoDB" id="66144at2759"/>
<protein>
    <recommendedName>
        <fullName evidence="1">Methyltransferase domain-containing protein</fullName>
    </recommendedName>
</protein>